<dbReference type="Proteomes" id="UP000289856">
    <property type="component" value="Chromosome"/>
</dbReference>
<evidence type="ECO:0000256" key="1">
    <source>
        <dbReference type="ARBA" id="ARBA00004328"/>
    </source>
</evidence>
<feature type="region of interest" description="Disordered" evidence="2">
    <location>
        <begin position="83"/>
        <end position="115"/>
    </location>
</feature>
<feature type="domain" description="Phage capsid-like C-terminal" evidence="3">
    <location>
        <begin position="153"/>
        <end position="419"/>
    </location>
</feature>
<name>A0A3T1D305_9BACL</name>
<dbReference type="SUPFAM" id="SSF56563">
    <property type="entry name" value="Major capsid protein gp5"/>
    <property type="match status" value="1"/>
</dbReference>
<comment type="subcellular location">
    <subcellularLocation>
        <location evidence="1">Virion</location>
    </subcellularLocation>
</comment>
<dbReference type="InterPro" id="IPR054612">
    <property type="entry name" value="Phage_capsid-like_C"/>
</dbReference>
<dbReference type="KEGG" id="cohn:KCTCHS21_18790"/>
<dbReference type="InterPro" id="IPR024455">
    <property type="entry name" value="Phage_capsid"/>
</dbReference>
<dbReference type="Gene3D" id="3.30.2400.10">
    <property type="entry name" value="Major capsid protein gp5"/>
    <property type="match status" value="1"/>
</dbReference>
<evidence type="ECO:0000256" key="2">
    <source>
        <dbReference type="SAM" id="MobiDB-lite"/>
    </source>
</evidence>
<evidence type="ECO:0000313" key="5">
    <source>
        <dbReference type="Proteomes" id="UP000289856"/>
    </source>
</evidence>
<dbReference type="EMBL" id="AP019400">
    <property type="protein sequence ID" value="BBI32480.1"/>
    <property type="molecule type" value="Genomic_DNA"/>
</dbReference>
<organism evidence="4 5">
    <name type="scientific">Cohnella abietis</name>
    <dbReference type="NCBI Taxonomy" id="2507935"/>
    <lineage>
        <taxon>Bacteria</taxon>
        <taxon>Bacillati</taxon>
        <taxon>Bacillota</taxon>
        <taxon>Bacilli</taxon>
        <taxon>Bacillales</taxon>
        <taxon>Paenibacillaceae</taxon>
        <taxon>Cohnella</taxon>
    </lineage>
</organism>
<feature type="compositionally biased region" description="Polar residues" evidence="2">
    <location>
        <begin position="86"/>
        <end position="95"/>
    </location>
</feature>
<protein>
    <recommendedName>
        <fullName evidence="3">Phage capsid-like C-terminal domain-containing protein</fullName>
    </recommendedName>
</protein>
<evidence type="ECO:0000313" key="4">
    <source>
        <dbReference type="EMBL" id="BBI32480.1"/>
    </source>
</evidence>
<dbReference type="AlphaFoldDB" id="A0A3T1D305"/>
<evidence type="ECO:0000259" key="3">
    <source>
        <dbReference type="Pfam" id="PF05065"/>
    </source>
</evidence>
<sequence length="437" mass="48582">MSLKQLMIGKKLRGAQADLEELRKKEAGFATRTAELEAAIEEATTEEETTAVEESVTELEALKEEFEQQKTKLEEIITTLSTELEQQNSKVPNNESRSKNNEGGRGGENMPAARSKKEYFTREVEDFYSELRTRLKTRANGNVLPPGDAGADLVIPDIVVNRIRERIGDFTTLYPLVDLVRAGGRVKLILDVDTKEATWIEMRGVIKEDDDSKLTAVEFDGFKVGRIVYIDNSLLEDSIINLDDYLTKRIARSIAKALDKAILVGTGKDDKQPEGILPAIPAANKKKANTDYKELIPLLGLIDTGEDATGEIICVVHRQTYYAKLANLTLHVNSAGQDVVMLPNLAQPNFLGLRVVFNNYLPQDKVLFGVFDKYTLIEREGTRIDMSAHYKFREDQTAIRGIGRYDGKPVMPEAFVLVDISEPVSGSTVPENNGSGE</sequence>
<reference evidence="4 5" key="1">
    <citation type="submission" date="2019-01" db="EMBL/GenBank/DDBJ databases">
        <title>Complete genome sequence of Cohnella hallensis HS21 isolated from Korean fir (Abies koreana) rhizospheric soil.</title>
        <authorList>
            <person name="Jiang L."/>
            <person name="Kang S.W."/>
            <person name="Kim S."/>
            <person name="Jung J."/>
            <person name="Kim C.Y."/>
            <person name="Kim D.H."/>
            <person name="Kim S.W."/>
            <person name="Lee J."/>
        </authorList>
    </citation>
    <scope>NUCLEOTIDE SEQUENCE [LARGE SCALE GENOMIC DNA]</scope>
    <source>
        <strain evidence="4 5">HS21</strain>
    </source>
</reference>
<keyword evidence="5" id="KW-1185">Reference proteome</keyword>
<gene>
    <name evidence="4" type="ORF">KCTCHS21_18790</name>
</gene>
<dbReference type="Gene3D" id="3.30.2320.10">
    <property type="entry name" value="hypothetical protein PF0899 domain"/>
    <property type="match status" value="1"/>
</dbReference>
<dbReference type="NCBIfam" id="TIGR01554">
    <property type="entry name" value="major_cap_HK97"/>
    <property type="match status" value="1"/>
</dbReference>
<accession>A0A3T1D305</accession>
<dbReference type="OrthoDB" id="2043141at2"/>
<dbReference type="Pfam" id="PF05065">
    <property type="entry name" value="Phage_capsid"/>
    <property type="match status" value="1"/>
</dbReference>
<proteinExistence type="predicted"/>